<evidence type="ECO:0000313" key="4">
    <source>
        <dbReference type="EMBL" id="MEX0429704.1"/>
    </source>
</evidence>
<reference evidence="4 5" key="1">
    <citation type="submission" date="2024-07" db="EMBL/GenBank/DDBJ databases">
        <authorList>
            <person name="Lee S."/>
            <person name="Kang M."/>
        </authorList>
    </citation>
    <scope>NUCLEOTIDE SEQUENCE [LARGE SCALE GENOMIC DNA]</scope>
    <source>
        <strain evidence="4 5">DS6</strain>
    </source>
</reference>
<feature type="domain" description="M23ase beta-sheet core" evidence="3">
    <location>
        <begin position="325"/>
        <end position="423"/>
    </location>
</feature>
<dbReference type="CDD" id="cd12797">
    <property type="entry name" value="M23_peptidase"/>
    <property type="match status" value="1"/>
</dbReference>
<sequence>MRSFPRAARRRALAGGLAALVIVGLTVPLADAEDHGSTHAQKKHALEQKQKHVHQRTKHAAADLDDSSAELRKADAALASARTRLSHARAHLATTNSRLSTARAADAALRRQLAEKKAELAQAKADLADGQSDVDHQRDTLRDQALESFGEGDPELQQLSALMGAGSLEDLTRQKAYGDAVSGTQDNALQRLEAAQAVLVVRKQQVQDATDAVASKEAEAAQKVAEVKALRHEAILARNAVLELVGTRRSAAATAARVKKRDERELARLRRREAQIRKQILALAAKAANRHVSSTGGMFAPPVSNTYITSPYGWREHPIYHYWGLHDGDDLHAPCGTPERAIDTGKVISTYYSSVWGNRLYLDLGKINGHSYTAIYNHISRYRAHVGQVVGRGDTLAYAGTTGWSTACHLHFTILKDGTAVDPAPLIGF</sequence>
<dbReference type="InterPro" id="IPR050570">
    <property type="entry name" value="Cell_wall_metabolism_enzyme"/>
</dbReference>
<name>A0ABV3T729_9ACTN</name>
<evidence type="ECO:0000259" key="3">
    <source>
        <dbReference type="Pfam" id="PF01551"/>
    </source>
</evidence>
<gene>
    <name evidence="4" type="ORF">AB3X52_18965</name>
</gene>
<organism evidence="4 5">
    <name type="scientific">Nocardioides eburneus</name>
    <dbReference type="NCBI Taxonomy" id="3231482"/>
    <lineage>
        <taxon>Bacteria</taxon>
        <taxon>Bacillati</taxon>
        <taxon>Actinomycetota</taxon>
        <taxon>Actinomycetes</taxon>
        <taxon>Propionibacteriales</taxon>
        <taxon>Nocardioidaceae</taxon>
        <taxon>Nocardioides</taxon>
    </lineage>
</organism>
<dbReference type="PANTHER" id="PTHR21666">
    <property type="entry name" value="PEPTIDASE-RELATED"/>
    <property type="match status" value="1"/>
</dbReference>
<dbReference type="Proteomes" id="UP001556631">
    <property type="component" value="Unassembled WGS sequence"/>
</dbReference>
<protein>
    <submittedName>
        <fullName evidence="4">Peptidoglycan DD-metalloendopeptidase family protein</fullName>
    </submittedName>
</protein>
<keyword evidence="2" id="KW-0732">Signal</keyword>
<dbReference type="Gene3D" id="2.70.70.10">
    <property type="entry name" value="Glucose Permease (Domain IIA)"/>
    <property type="match status" value="1"/>
</dbReference>
<dbReference type="SUPFAM" id="SSF51261">
    <property type="entry name" value="Duplicated hybrid motif"/>
    <property type="match status" value="1"/>
</dbReference>
<keyword evidence="1" id="KW-0175">Coiled coil</keyword>
<dbReference type="RefSeq" id="WP_367995670.1">
    <property type="nucleotide sequence ID" value="NZ_JBFPJR010000057.1"/>
</dbReference>
<evidence type="ECO:0000313" key="5">
    <source>
        <dbReference type="Proteomes" id="UP001556631"/>
    </source>
</evidence>
<dbReference type="InterPro" id="IPR016047">
    <property type="entry name" value="M23ase_b-sheet_dom"/>
</dbReference>
<dbReference type="InterPro" id="IPR011055">
    <property type="entry name" value="Dup_hybrid_motif"/>
</dbReference>
<feature type="coiled-coil region" evidence="1">
    <location>
        <begin position="213"/>
        <end position="286"/>
    </location>
</feature>
<evidence type="ECO:0000256" key="1">
    <source>
        <dbReference type="SAM" id="Coils"/>
    </source>
</evidence>
<dbReference type="Gene3D" id="6.10.250.3150">
    <property type="match status" value="1"/>
</dbReference>
<feature type="chain" id="PRO_5046829490" evidence="2">
    <location>
        <begin position="33"/>
        <end position="429"/>
    </location>
</feature>
<keyword evidence="5" id="KW-1185">Reference proteome</keyword>
<proteinExistence type="predicted"/>
<evidence type="ECO:0000256" key="2">
    <source>
        <dbReference type="SAM" id="SignalP"/>
    </source>
</evidence>
<feature type="signal peptide" evidence="2">
    <location>
        <begin position="1"/>
        <end position="32"/>
    </location>
</feature>
<feature type="coiled-coil region" evidence="1">
    <location>
        <begin position="64"/>
        <end position="133"/>
    </location>
</feature>
<dbReference type="EMBL" id="JBFPJR010000057">
    <property type="protein sequence ID" value="MEX0429704.1"/>
    <property type="molecule type" value="Genomic_DNA"/>
</dbReference>
<dbReference type="PANTHER" id="PTHR21666:SF270">
    <property type="entry name" value="MUREIN HYDROLASE ACTIVATOR ENVC"/>
    <property type="match status" value="1"/>
</dbReference>
<dbReference type="Pfam" id="PF01551">
    <property type="entry name" value="Peptidase_M23"/>
    <property type="match status" value="1"/>
</dbReference>
<comment type="caution">
    <text evidence="4">The sequence shown here is derived from an EMBL/GenBank/DDBJ whole genome shotgun (WGS) entry which is preliminary data.</text>
</comment>
<accession>A0ABV3T729</accession>